<organism evidence="6 7">
    <name type="scientific">Eggerthella guodeyinii</name>
    <dbReference type="NCBI Taxonomy" id="2690837"/>
    <lineage>
        <taxon>Bacteria</taxon>
        <taxon>Bacillati</taxon>
        <taxon>Actinomycetota</taxon>
        <taxon>Coriobacteriia</taxon>
        <taxon>Eggerthellales</taxon>
        <taxon>Eggerthellaceae</taxon>
        <taxon>Eggerthella</taxon>
    </lineage>
</organism>
<evidence type="ECO:0000256" key="1">
    <source>
        <dbReference type="ARBA" id="ARBA00022598"/>
    </source>
</evidence>
<dbReference type="InterPro" id="IPR011761">
    <property type="entry name" value="ATP-grasp"/>
</dbReference>
<keyword evidence="2 4" id="KW-0547">Nucleotide-binding</keyword>
<dbReference type="AlphaFoldDB" id="A0A6N7RNE2"/>
<dbReference type="GO" id="GO:0046872">
    <property type="term" value="F:metal ion binding"/>
    <property type="evidence" value="ECO:0007669"/>
    <property type="project" value="InterPro"/>
</dbReference>
<dbReference type="Gene3D" id="3.30.1490.20">
    <property type="entry name" value="ATP-grasp fold, A domain"/>
    <property type="match status" value="1"/>
</dbReference>
<dbReference type="Gene3D" id="3.40.50.20">
    <property type="match status" value="1"/>
</dbReference>
<dbReference type="Gene3D" id="3.30.470.20">
    <property type="entry name" value="ATP-grasp fold, B domain"/>
    <property type="match status" value="1"/>
</dbReference>
<evidence type="ECO:0000313" key="6">
    <source>
        <dbReference type="EMBL" id="MRX82340.1"/>
    </source>
</evidence>
<evidence type="ECO:0000313" key="7">
    <source>
        <dbReference type="Proteomes" id="UP000438093"/>
    </source>
</evidence>
<evidence type="ECO:0000256" key="3">
    <source>
        <dbReference type="ARBA" id="ARBA00022840"/>
    </source>
</evidence>
<keyword evidence="3 4" id="KW-0067">ATP-binding</keyword>
<dbReference type="PROSITE" id="PS50975">
    <property type="entry name" value="ATP_GRASP"/>
    <property type="match status" value="1"/>
</dbReference>
<keyword evidence="7" id="KW-1185">Reference proteome</keyword>
<keyword evidence="1" id="KW-0436">Ligase</keyword>
<dbReference type="Proteomes" id="UP000438093">
    <property type="component" value="Unassembled WGS sequence"/>
</dbReference>
<dbReference type="SUPFAM" id="SSF52440">
    <property type="entry name" value="PreATP-grasp domain"/>
    <property type="match status" value="1"/>
</dbReference>
<comment type="caution">
    <text evidence="6">The sequence shown here is derived from an EMBL/GenBank/DDBJ whole genome shotgun (WGS) entry which is preliminary data.</text>
</comment>
<dbReference type="EMBL" id="VTFY01000004">
    <property type="protein sequence ID" value="MRX82340.1"/>
    <property type="molecule type" value="Genomic_DNA"/>
</dbReference>
<dbReference type="InterPro" id="IPR016185">
    <property type="entry name" value="PreATP-grasp_dom_sf"/>
</dbReference>
<dbReference type="InterPro" id="IPR005479">
    <property type="entry name" value="CPAse_ATP-bd"/>
</dbReference>
<sequence length="416" mass="44806">MRHDRRARKMIFGSKKKTLLLLGGSRQQTVAIEAAKRCGYATVLCDYLPDNPGRLHADAFHLTSTTDRDAVLEVARSERVDGVIAYSSDPASPTAAYVAEKLCLPTNPLRAVETMSTKNLFRDHMRATGLPCPKSASFDAGIGIDDLADLVEGVGYPVVMKPTDSSGSKGVSVALSADGIGMALDRARAASRNGVLIAEQHIEKAFPHVIGGDVFVLDGCIVFWGLMSCLRSSASSLIPIGKKTPSGLNRRQLQAVKAVLQRLVASLGIRFGELNVEVIVGRGDVPYVLELGSRAGGNMIPVQLSDVSGADLVEANVRCAMGEDPGPIECDCDSGGAFSTYVLHSLEDGVFERVLFSDEIGRHVYRSVLYARPGDRVKRFDDASKALGIVFLRFDSADQMDEMLLNVDTHIKVVLR</sequence>
<gene>
    <name evidence="6" type="ORF">GJG86_07510</name>
</gene>
<evidence type="ECO:0000256" key="2">
    <source>
        <dbReference type="ARBA" id="ARBA00022741"/>
    </source>
</evidence>
<protein>
    <recommendedName>
        <fullName evidence="5">ATP-grasp domain-containing protein</fullName>
    </recommendedName>
</protein>
<dbReference type="SUPFAM" id="SSF56059">
    <property type="entry name" value="Glutathione synthetase ATP-binding domain-like"/>
    <property type="match status" value="1"/>
</dbReference>
<name>A0A6N7RNE2_9ACTN</name>
<dbReference type="GO" id="GO:0016874">
    <property type="term" value="F:ligase activity"/>
    <property type="evidence" value="ECO:0007669"/>
    <property type="project" value="UniProtKB-KW"/>
</dbReference>
<dbReference type="Pfam" id="PF02786">
    <property type="entry name" value="CPSase_L_D2"/>
    <property type="match status" value="1"/>
</dbReference>
<evidence type="ECO:0000259" key="5">
    <source>
        <dbReference type="PROSITE" id="PS50975"/>
    </source>
</evidence>
<reference evidence="7" key="1">
    <citation type="submission" date="2019-08" db="EMBL/GenBank/DDBJ databases">
        <title>Arthrobacter sp. nov., isolated from plateau pika and Tibetan wild ass.</title>
        <authorList>
            <person name="Ge Y."/>
        </authorList>
    </citation>
    <scope>NUCLEOTIDE SEQUENCE [LARGE SCALE GENOMIC DNA]</scope>
    <source>
        <strain evidence="7">HF-4214</strain>
    </source>
</reference>
<evidence type="ECO:0000256" key="4">
    <source>
        <dbReference type="PROSITE-ProRule" id="PRU00409"/>
    </source>
</evidence>
<proteinExistence type="predicted"/>
<accession>A0A6N7RNE2</accession>
<dbReference type="PANTHER" id="PTHR43585">
    <property type="entry name" value="FUMIPYRROLE BIOSYNTHESIS PROTEIN C"/>
    <property type="match status" value="1"/>
</dbReference>
<dbReference type="InterPro" id="IPR052032">
    <property type="entry name" value="ATP-dep_AA_Ligase"/>
</dbReference>
<dbReference type="GO" id="GO:0005524">
    <property type="term" value="F:ATP binding"/>
    <property type="evidence" value="ECO:0007669"/>
    <property type="project" value="UniProtKB-UniRule"/>
</dbReference>
<dbReference type="PANTHER" id="PTHR43585:SF2">
    <property type="entry name" value="ATP-GRASP ENZYME FSQD"/>
    <property type="match status" value="1"/>
</dbReference>
<feature type="domain" description="ATP-grasp" evidence="5">
    <location>
        <begin position="122"/>
        <end position="321"/>
    </location>
</feature>
<dbReference type="InterPro" id="IPR013815">
    <property type="entry name" value="ATP_grasp_subdomain_1"/>
</dbReference>